<accession>Q75A27</accession>
<dbReference type="HOGENOM" id="CLU_040729_9_0_1"/>
<dbReference type="GO" id="GO:0006886">
    <property type="term" value="P:intracellular protein transport"/>
    <property type="evidence" value="ECO:0000318"/>
    <property type="project" value="GO_Central"/>
</dbReference>
<dbReference type="GO" id="GO:0003924">
    <property type="term" value="F:GTPase activity"/>
    <property type="evidence" value="ECO:0007669"/>
    <property type="project" value="InterPro"/>
</dbReference>
<dbReference type="InterPro" id="IPR027417">
    <property type="entry name" value="P-loop_NTPase"/>
</dbReference>
<dbReference type="Pfam" id="PF00025">
    <property type="entry name" value="Arf"/>
    <property type="match status" value="1"/>
</dbReference>
<protein>
    <submittedName>
        <fullName evidence="5">ADR093Wp</fullName>
    </submittedName>
</protein>
<evidence type="ECO:0000256" key="1">
    <source>
        <dbReference type="ARBA" id="ARBA00022741"/>
    </source>
</evidence>
<feature type="binding site" evidence="3">
    <location>
        <begin position="120"/>
        <end position="123"/>
    </location>
    <ligand>
        <name>GTP</name>
        <dbReference type="ChEBI" id="CHEBI:37565"/>
    </ligand>
</feature>
<dbReference type="PANTHER" id="PTHR11711">
    <property type="entry name" value="ADP RIBOSYLATION FACTOR-RELATED"/>
    <property type="match status" value="1"/>
</dbReference>
<keyword evidence="4" id="KW-0460">Magnesium</keyword>
<dbReference type="EMBL" id="AE016817">
    <property type="protein sequence ID" value="AAS52013.1"/>
    <property type="molecule type" value="Genomic_DNA"/>
</dbReference>
<feature type="binding site" evidence="3">
    <location>
        <begin position="19"/>
        <end position="26"/>
    </location>
    <ligand>
        <name>GTP</name>
        <dbReference type="ChEBI" id="CHEBI:37565"/>
    </ligand>
</feature>
<dbReference type="InterPro" id="IPR006689">
    <property type="entry name" value="Small_GTPase_ARF/SAR"/>
</dbReference>
<proteinExistence type="predicted"/>
<dbReference type="FunFam" id="3.40.50.300:FF:004902">
    <property type="entry name" value="ADR093Wp"/>
    <property type="match status" value="1"/>
</dbReference>
<dbReference type="OrthoDB" id="2011769at2759"/>
<keyword evidence="1 3" id="KW-0547">Nucleotide-binding</keyword>
<dbReference type="GO" id="GO:0005525">
    <property type="term" value="F:GTP binding"/>
    <property type="evidence" value="ECO:0000318"/>
    <property type="project" value="GO_Central"/>
</dbReference>
<dbReference type="Gene3D" id="3.40.50.300">
    <property type="entry name" value="P-loop containing nucleotide triphosphate hydrolases"/>
    <property type="match status" value="1"/>
</dbReference>
<dbReference type="PRINTS" id="PR00328">
    <property type="entry name" value="SAR1GTPBP"/>
</dbReference>
<evidence type="ECO:0000256" key="4">
    <source>
        <dbReference type="PIRSR" id="PIRSR606689-2"/>
    </source>
</evidence>
<dbReference type="InParanoid" id="Q75A27"/>
<organism evidence="5 6">
    <name type="scientific">Eremothecium gossypii (strain ATCC 10895 / CBS 109.51 / FGSC 9923 / NRRL Y-1056)</name>
    <name type="common">Yeast</name>
    <name type="synonym">Ashbya gossypii</name>
    <dbReference type="NCBI Taxonomy" id="284811"/>
    <lineage>
        <taxon>Eukaryota</taxon>
        <taxon>Fungi</taxon>
        <taxon>Dikarya</taxon>
        <taxon>Ascomycota</taxon>
        <taxon>Saccharomycotina</taxon>
        <taxon>Saccharomycetes</taxon>
        <taxon>Saccharomycetales</taxon>
        <taxon>Saccharomycetaceae</taxon>
        <taxon>Eremothecium</taxon>
    </lineage>
</organism>
<dbReference type="GO" id="GO:0016192">
    <property type="term" value="P:vesicle-mediated transport"/>
    <property type="evidence" value="ECO:0000318"/>
    <property type="project" value="GO_Central"/>
</dbReference>
<evidence type="ECO:0000313" key="5">
    <source>
        <dbReference type="EMBL" id="AAS52013.1"/>
    </source>
</evidence>
<dbReference type="InterPro" id="IPR024156">
    <property type="entry name" value="Small_GTPase_ARF"/>
</dbReference>
<dbReference type="STRING" id="284811.Q75A27"/>
<evidence type="ECO:0000256" key="3">
    <source>
        <dbReference type="PIRSR" id="PIRSR606689-1"/>
    </source>
</evidence>
<keyword evidence="2 3" id="KW-0342">GTP-binding</keyword>
<name>Q75A27_EREGS</name>
<dbReference type="SMART" id="SM00177">
    <property type="entry name" value="ARF"/>
    <property type="match status" value="1"/>
</dbReference>
<keyword evidence="4" id="KW-0479">Metal-binding</keyword>
<dbReference type="RefSeq" id="NP_984189.1">
    <property type="nucleotide sequence ID" value="NM_209542.1"/>
</dbReference>
<dbReference type="KEGG" id="ago:AGOS_ADR093W"/>
<dbReference type="SUPFAM" id="SSF52540">
    <property type="entry name" value="P-loop containing nucleoside triphosphate hydrolases"/>
    <property type="match status" value="1"/>
</dbReference>
<dbReference type="PROSITE" id="PS51417">
    <property type="entry name" value="ARF"/>
    <property type="match status" value="1"/>
</dbReference>
<dbReference type="OMA" id="RIETRGC"/>
<dbReference type="GeneID" id="4620338"/>
<dbReference type="AlphaFoldDB" id="Q75A27"/>
<dbReference type="Proteomes" id="UP000000591">
    <property type="component" value="Chromosome IV"/>
</dbReference>
<gene>
    <name evidence="5" type="ORF">AGOS_ADR093W</name>
</gene>
<keyword evidence="6" id="KW-1185">Reference proteome</keyword>
<dbReference type="SMART" id="SM00178">
    <property type="entry name" value="SAR"/>
    <property type="match status" value="1"/>
</dbReference>
<evidence type="ECO:0000256" key="2">
    <source>
        <dbReference type="ARBA" id="ARBA00023134"/>
    </source>
</evidence>
<feature type="binding site" evidence="4">
    <location>
        <position position="26"/>
    </location>
    <ligand>
        <name>Mg(2+)</name>
        <dbReference type="ChEBI" id="CHEBI:18420"/>
    </ligand>
</feature>
<dbReference type="GO" id="GO:0005737">
    <property type="term" value="C:cytoplasm"/>
    <property type="evidence" value="ECO:0000318"/>
    <property type="project" value="GO_Central"/>
</dbReference>
<evidence type="ECO:0000313" key="6">
    <source>
        <dbReference type="Proteomes" id="UP000000591"/>
    </source>
</evidence>
<reference evidence="6" key="2">
    <citation type="journal article" date="2013" name="G3 (Bethesda)">
        <title>Genomes of Ashbya fungi isolated from insects reveal four mating-type loci, numerous translocations, lack of transposons, and distinct gene duplications.</title>
        <authorList>
            <person name="Dietrich F.S."/>
            <person name="Voegeli S."/>
            <person name="Kuo S."/>
            <person name="Philippsen P."/>
        </authorList>
    </citation>
    <scope>GENOME REANNOTATION</scope>
    <source>
        <strain evidence="6">ATCC 10895 / CBS 109.51 / FGSC 9923 / NRRL Y-1056</strain>
    </source>
</reference>
<dbReference type="GO" id="GO:0046872">
    <property type="term" value="F:metal ion binding"/>
    <property type="evidence" value="ECO:0007669"/>
    <property type="project" value="UniProtKB-KW"/>
</dbReference>
<dbReference type="eggNOG" id="KOG0070">
    <property type="taxonomic scope" value="Eukaryota"/>
</dbReference>
<reference evidence="5 6" key="1">
    <citation type="journal article" date="2004" name="Science">
        <title>The Ashbya gossypii genome as a tool for mapping the ancient Saccharomyces cerevisiae genome.</title>
        <authorList>
            <person name="Dietrich F.S."/>
            <person name="Voegeli S."/>
            <person name="Brachat S."/>
            <person name="Lerch A."/>
            <person name="Gates K."/>
            <person name="Steiner S."/>
            <person name="Mohr C."/>
            <person name="Pohlmann R."/>
            <person name="Luedi P."/>
            <person name="Choi S."/>
            <person name="Wing R.A."/>
            <person name="Flavier A."/>
            <person name="Gaffney T.D."/>
            <person name="Philippsen P."/>
        </authorList>
    </citation>
    <scope>NUCLEOTIDE SEQUENCE [LARGE SCALE GENOMIC DNA]</scope>
    <source>
        <strain evidence="6">ATCC 10895 / CBS 109.51 / FGSC 9923 / NRRL Y-1056</strain>
    </source>
</reference>
<sequence>MKDAVSTGQNDGVSILLLGLAASGKTTLLRQLQLGNVSASTVDGLPVETVAYRNVVLSSWDPSRAVDHAAFASSRHERCKALIFVVDAADRAGIDAARATLHTLLDDCALRARPLLLLANKTDLPDALPDGELCDLLGLAGGLPRPWRLQAVSAARRTGIYPGLEWLTATLESGRSGRPAQFAAARSIGAAVSD</sequence>